<organism evidence="10 11">
    <name type="scientific">Physocladia obscura</name>
    <dbReference type="NCBI Taxonomy" id="109957"/>
    <lineage>
        <taxon>Eukaryota</taxon>
        <taxon>Fungi</taxon>
        <taxon>Fungi incertae sedis</taxon>
        <taxon>Chytridiomycota</taxon>
        <taxon>Chytridiomycota incertae sedis</taxon>
        <taxon>Chytridiomycetes</taxon>
        <taxon>Chytridiales</taxon>
        <taxon>Chytriomycetaceae</taxon>
        <taxon>Physocladia</taxon>
    </lineage>
</organism>
<dbReference type="InterPro" id="IPR007886">
    <property type="entry name" value="AlaDH/PNT_N"/>
</dbReference>
<keyword evidence="5" id="KW-0457">Lysine biosynthesis</keyword>
<evidence type="ECO:0000313" key="11">
    <source>
        <dbReference type="Proteomes" id="UP001211907"/>
    </source>
</evidence>
<dbReference type="PANTHER" id="PTHR11133">
    <property type="entry name" value="SACCHAROPINE DEHYDROGENASE"/>
    <property type="match status" value="1"/>
</dbReference>
<accession>A0AAD5XE83</accession>
<evidence type="ECO:0000256" key="5">
    <source>
        <dbReference type="ARBA" id="ARBA00023154"/>
    </source>
</evidence>
<keyword evidence="3" id="KW-0521">NADP</keyword>
<keyword evidence="6" id="KW-0511">Multifunctional enzyme</keyword>
<feature type="domain" description="Alanine dehydrogenase/pyridine nucleotide transhydrogenase NAD(H)-binding" evidence="8">
    <location>
        <begin position="198"/>
        <end position="401"/>
    </location>
</feature>
<dbReference type="Gene3D" id="3.40.50.720">
    <property type="entry name" value="NAD(P)-binding Rossmann-like Domain"/>
    <property type="match status" value="2"/>
</dbReference>
<gene>
    <name evidence="10" type="ORF">HK100_009383</name>
</gene>
<evidence type="ECO:0000259" key="9">
    <source>
        <dbReference type="SMART" id="SM01003"/>
    </source>
</evidence>
<sequence length="799" mass="88530">MMLRVRLTTASRRFATQTQTHRPKLTLGIRREDKNRWERRVPLLPDHVERLVSDLGAKVLVQPSMKRVVPDDKYAEAGAFVQEDLSSADVIIGVKEVPIKDLIPDKTYLFFSHTWKGQRYNMPMLKSIMDKKIRLIDYELMKDENGKRLVQFSRFAGYAGFLDGLNGLGHKLLALGYGSPFLACGLSYMYRCLADARLDLVRTGQAIMDDGLPREFGPMVFVFTGSGNVTKGALHIFKCLPHEWIKPEDLKALVENKNYDNKKVYGCKVNMEDYIVKKDGGSFNRQEYLDKPELYESVFHEKIAPYASMINNGIFWNEKYPRLLTKLQIKQLALEDRLRLLQIADVSCDIGGSFEFMDRSTTIDAPFFQYDPFTGKTHDGGSSLTRFSLIRIEAKGVSIMSIDNLPTEMPLEASQYFGDALYGQIKHLVQGDFDHPVVKGATIVNGDGTLAKQHQKLNDTVAEFGHGATVSQRGRVLLLGSGYVSAPVVDYLLRSSHTSVTIASNSTAEAKALSAGRTQAPTAHLDVSDSNSLSKLVADHDVVISFVPATLHPVVAEHCLAQKKHLVTASYISPAMKSFDERAKAKGLTFMNEIGLDPGIDHLTAMKAFNDVKRAGGSITSFVSWCGGLPAPEASNNPLGYKFSWSPRGVLLAGLNSAVFKRDGRITTIEGKDLMRSSVGVPIYPGFALEGIPNRDSLGYLETYGLGSGESLTHMFRGTLRYKGYTEMMGAFVELGLLNTAIRSDINSSLSWAELMSLLLGLKSVPKSDSEWRQYISKKLLPHPADAIGRLDRVIASLN</sequence>
<dbReference type="InterPro" id="IPR007698">
    <property type="entry name" value="AlaDH/PNT_NAD(H)-bd"/>
</dbReference>
<dbReference type="Pfam" id="PF03435">
    <property type="entry name" value="Sacchrp_dh_NADP"/>
    <property type="match status" value="1"/>
</dbReference>
<reference evidence="10" key="1">
    <citation type="submission" date="2020-05" db="EMBL/GenBank/DDBJ databases">
        <title>Phylogenomic resolution of chytrid fungi.</title>
        <authorList>
            <person name="Stajich J.E."/>
            <person name="Amses K."/>
            <person name="Simmons R."/>
            <person name="Seto K."/>
            <person name="Myers J."/>
            <person name="Bonds A."/>
            <person name="Quandt C.A."/>
            <person name="Barry K."/>
            <person name="Liu P."/>
            <person name="Grigoriev I."/>
            <person name="Longcore J.E."/>
            <person name="James T.Y."/>
        </authorList>
    </citation>
    <scope>NUCLEOTIDE SEQUENCE</scope>
    <source>
        <strain evidence="10">JEL0513</strain>
    </source>
</reference>
<comment type="similarity">
    <text evidence="7">In the C-terminal section; belongs to the saccharopine dehydrogenase family.</text>
</comment>
<dbReference type="EMBL" id="JADGJH010000480">
    <property type="protein sequence ID" value="KAJ3128077.1"/>
    <property type="molecule type" value="Genomic_DNA"/>
</dbReference>
<evidence type="ECO:0000256" key="3">
    <source>
        <dbReference type="ARBA" id="ARBA00022857"/>
    </source>
</evidence>
<evidence type="ECO:0000256" key="2">
    <source>
        <dbReference type="ARBA" id="ARBA00004720"/>
    </source>
</evidence>
<dbReference type="SMART" id="SM01002">
    <property type="entry name" value="AlaDh_PNT_C"/>
    <property type="match status" value="1"/>
</dbReference>
<evidence type="ECO:0000256" key="1">
    <source>
        <dbReference type="ARBA" id="ARBA00004682"/>
    </source>
</evidence>
<evidence type="ECO:0000259" key="8">
    <source>
        <dbReference type="SMART" id="SM01002"/>
    </source>
</evidence>
<dbReference type="PANTHER" id="PTHR11133:SF22">
    <property type="entry name" value="ALPHA-AMINOADIPIC SEMIALDEHYDE SYNTHASE, MITOCHONDRIAL"/>
    <property type="match status" value="1"/>
</dbReference>
<dbReference type="GO" id="GO:0019878">
    <property type="term" value="P:lysine biosynthetic process via aminoadipic acid"/>
    <property type="evidence" value="ECO:0007669"/>
    <property type="project" value="TreeGrafter"/>
</dbReference>
<comment type="pathway">
    <text evidence="2">Amino-acid degradation; L-lysine degradation via saccharopine pathway; glutaryl-CoA from L-lysine: step 2/6.</text>
</comment>
<dbReference type="InterPro" id="IPR032095">
    <property type="entry name" value="Sacchrp_dh-like_C"/>
</dbReference>
<dbReference type="GO" id="GO:0005737">
    <property type="term" value="C:cytoplasm"/>
    <property type="evidence" value="ECO:0007669"/>
    <property type="project" value="TreeGrafter"/>
</dbReference>
<dbReference type="AlphaFoldDB" id="A0AAD5XE83"/>
<dbReference type="CDD" id="cd12189">
    <property type="entry name" value="LKR_SDH_like"/>
    <property type="match status" value="1"/>
</dbReference>
<evidence type="ECO:0000256" key="6">
    <source>
        <dbReference type="ARBA" id="ARBA00023268"/>
    </source>
</evidence>
<evidence type="ECO:0000256" key="4">
    <source>
        <dbReference type="ARBA" id="ARBA00023002"/>
    </source>
</evidence>
<dbReference type="InterPro" id="IPR051168">
    <property type="entry name" value="AASS"/>
</dbReference>
<keyword evidence="4" id="KW-0560">Oxidoreductase</keyword>
<feature type="non-terminal residue" evidence="10">
    <location>
        <position position="1"/>
    </location>
</feature>
<keyword evidence="5" id="KW-0028">Amino-acid biosynthesis</keyword>
<dbReference type="Gene3D" id="3.30.360.10">
    <property type="entry name" value="Dihydrodipicolinate Reductase, domain 2"/>
    <property type="match status" value="1"/>
</dbReference>
<evidence type="ECO:0000256" key="7">
    <source>
        <dbReference type="ARBA" id="ARBA00025744"/>
    </source>
</evidence>
<dbReference type="SUPFAM" id="SSF51735">
    <property type="entry name" value="NAD(P)-binding Rossmann-fold domains"/>
    <property type="match status" value="1"/>
</dbReference>
<dbReference type="SUPFAM" id="SSF52283">
    <property type="entry name" value="Formate/glycerate dehydrogenase catalytic domain-like"/>
    <property type="match status" value="1"/>
</dbReference>
<comment type="pathway">
    <text evidence="1">Amino-acid degradation; L-lysine degradation via saccharopine pathway; glutaryl-CoA from L-lysine: step 1/6.</text>
</comment>
<dbReference type="Proteomes" id="UP001211907">
    <property type="component" value="Unassembled WGS sequence"/>
</dbReference>
<dbReference type="FunFam" id="3.30.360.10:FF:000008">
    <property type="entry name" value="Alpha-aminoadipic semialdehyde synthase, mitochondrial"/>
    <property type="match status" value="1"/>
</dbReference>
<name>A0AAD5XE83_9FUNG</name>
<feature type="domain" description="Alanine dehydrogenase/pyridine nucleotide transhydrogenase N-terminal" evidence="9">
    <location>
        <begin position="28"/>
        <end position="159"/>
    </location>
</feature>
<dbReference type="InterPro" id="IPR036291">
    <property type="entry name" value="NAD(P)-bd_dom_sf"/>
</dbReference>
<protein>
    <recommendedName>
        <fullName evidence="12">Saccharopine dehydrogenase (NAD(+), L-glutamate-forming)</fullName>
    </recommendedName>
</protein>
<dbReference type="GO" id="GO:0004753">
    <property type="term" value="F:saccharopine dehydrogenase activity"/>
    <property type="evidence" value="ECO:0007669"/>
    <property type="project" value="TreeGrafter"/>
</dbReference>
<dbReference type="Pfam" id="PF16653">
    <property type="entry name" value="Sacchrp_dh_C"/>
    <property type="match status" value="1"/>
</dbReference>
<dbReference type="FunFam" id="3.40.50.720:FF:000072">
    <property type="entry name" value="Saccharopine dehydrogenase [NADP(+), L-glutamate-forming]"/>
    <property type="match status" value="1"/>
</dbReference>
<dbReference type="Pfam" id="PF05222">
    <property type="entry name" value="AlaDh_PNT_N"/>
    <property type="match status" value="1"/>
</dbReference>
<dbReference type="FunFam" id="3.40.50.720:FF:000087">
    <property type="entry name" value="alpha-aminoadipic semialdehyde synthase, mitochondrial"/>
    <property type="match status" value="1"/>
</dbReference>
<proteinExistence type="inferred from homology"/>
<keyword evidence="11" id="KW-1185">Reference proteome</keyword>
<evidence type="ECO:0000313" key="10">
    <source>
        <dbReference type="EMBL" id="KAJ3128077.1"/>
    </source>
</evidence>
<comment type="caution">
    <text evidence="10">The sequence shown here is derived from an EMBL/GenBank/DDBJ whole genome shotgun (WGS) entry which is preliminary data.</text>
</comment>
<dbReference type="SMART" id="SM01003">
    <property type="entry name" value="AlaDh_PNT_N"/>
    <property type="match status" value="1"/>
</dbReference>
<evidence type="ECO:0008006" key="12">
    <source>
        <dbReference type="Google" id="ProtNLM"/>
    </source>
</evidence>
<dbReference type="InterPro" id="IPR005097">
    <property type="entry name" value="Sacchrp_dh_NADP-bd"/>
</dbReference>
<dbReference type="SUPFAM" id="SSF55347">
    <property type="entry name" value="Glyceraldehyde-3-phosphate dehydrogenase-like, C-terminal domain"/>
    <property type="match status" value="1"/>
</dbReference>